<accession>A0ABS0JT20</accession>
<organism evidence="1 2">
    <name type="scientific">Micromonospora ureilytica</name>
    <dbReference type="NCBI Taxonomy" id="709868"/>
    <lineage>
        <taxon>Bacteria</taxon>
        <taxon>Bacillati</taxon>
        <taxon>Actinomycetota</taxon>
        <taxon>Actinomycetes</taxon>
        <taxon>Micromonosporales</taxon>
        <taxon>Micromonosporaceae</taxon>
        <taxon>Micromonospora</taxon>
    </lineage>
</organism>
<dbReference type="EMBL" id="JADOTX010000001">
    <property type="protein sequence ID" value="MBG6069488.1"/>
    <property type="molecule type" value="Genomic_DNA"/>
</dbReference>
<name>A0ABS0JT20_9ACTN</name>
<sequence>MSGRRLGRLLGSFFVLAALFSGIGGVDLGGNSGDVAQTADLIWQ</sequence>
<evidence type="ECO:0000313" key="2">
    <source>
        <dbReference type="Proteomes" id="UP000614915"/>
    </source>
</evidence>
<reference evidence="1 2" key="1">
    <citation type="submission" date="2020-11" db="EMBL/GenBank/DDBJ databases">
        <title>Sequencing the genomes of 1000 actinobacteria strains.</title>
        <authorList>
            <person name="Klenk H.-P."/>
        </authorList>
    </citation>
    <scope>NUCLEOTIDE SEQUENCE [LARGE SCALE GENOMIC DNA]</scope>
    <source>
        <strain evidence="1 2">DSM 101692</strain>
    </source>
</reference>
<gene>
    <name evidence="1" type="ORF">IW248_005775</name>
</gene>
<dbReference type="Proteomes" id="UP000614915">
    <property type="component" value="Unassembled WGS sequence"/>
</dbReference>
<evidence type="ECO:0000313" key="1">
    <source>
        <dbReference type="EMBL" id="MBG6069488.1"/>
    </source>
</evidence>
<keyword evidence="2" id="KW-1185">Reference proteome</keyword>
<proteinExistence type="predicted"/>
<comment type="caution">
    <text evidence="1">The sequence shown here is derived from an EMBL/GenBank/DDBJ whole genome shotgun (WGS) entry which is preliminary data.</text>
</comment>
<dbReference type="RefSeq" id="WP_269155099.1">
    <property type="nucleotide sequence ID" value="NZ_CP108567.1"/>
</dbReference>
<protein>
    <submittedName>
        <fullName evidence="1">Uncharacterized protein</fullName>
    </submittedName>
</protein>